<gene>
    <name evidence="2" type="ORF">THAR02_09350</name>
</gene>
<sequence length="291" mass="31950">MATPFVINARTAVAATATSTSTSRVYFQDTDNGIREVTYDNGNWTVSNDVLFSAKRSTPLAVISWDEGKQVRIYCVSSEGLLQEWCGINGHWGPGYLTDSKVRVAPNTSIAATNWDKTSIRVYCQEENSTAIQEFCVGHPWKRGATLPIADSGSDLAALSFKDGGKVHLRVYYQAPDLSLREHCYDGGWSEGGFSPGIAIKSSAIAATSWGETVDSVQLRVFWQDNHGLLRGYRWSRGWESTGSLNLMPVATRISATNWDNGSSVRVYYQANDGTISEEVTHSLTTTIIQV</sequence>
<protein>
    <submittedName>
        <fullName evidence="2">Uncharacterized protein</fullName>
    </submittedName>
</protein>
<name>A0A0F9WZV1_TRIHA</name>
<reference evidence="3" key="1">
    <citation type="journal article" date="2015" name="Genome Announc.">
        <title>Draft whole-genome sequence of the biocontrol agent Trichoderma harzianum T6776.</title>
        <authorList>
            <person name="Baroncelli R."/>
            <person name="Piaggeschi G."/>
            <person name="Fiorini L."/>
            <person name="Bertolini E."/>
            <person name="Zapparata A."/>
            <person name="Pe M.E."/>
            <person name="Sarrocco S."/>
            <person name="Vannacci G."/>
        </authorList>
    </citation>
    <scope>NUCLEOTIDE SEQUENCE [LARGE SCALE GENOMIC DNA]</scope>
    <source>
        <strain evidence="3">T6776</strain>
    </source>
</reference>
<dbReference type="Pfam" id="PF07938">
    <property type="entry name" value="Fungal_lectin"/>
    <property type="match status" value="1"/>
</dbReference>
<dbReference type="AlphaFoldDB" id="A0A0F9WZV1"/>
<dbReference type="OrthoDB" id="407298at2759"/>
<comment type="caution">
    <text evidence="2">The sequence shown here is derived from an EMBL/GenBank/DDBJ whole genome shotgun (WGS) entry which is preliminary data.</text>
</comment>
<evidence type="ECO:0000256" key="1">
    <source>
        <dbReference type="ARBA" id="ARBA00009042"/>
    </source>
</evidence>
<organism evidence="2 3">
    <name type="scientific">Trichoderma harzianum</name>
    <name type="common">Hypocrea lixii</name>
    <dbReference type="NCBI Taxonomy" id="5544"/>
    <lineage>
        <taxon>Eukaryota</taxon>
        <taxon>Fungi</taxon>
        <taxon>Dikarya</taxon>
        <taxon>Ascomycota</taxon>
        <taxon>Pezizomycotina</taxon>
        <taxon>Sordariomycetes</taxon>
        <taxon>Hypocreomycetidae</taxon>
        <taxon>Hypocreales</taxon>
        <taxon>Hypocreaceae</taxon>
        <taxon>Trichoderma</taxon>
    </lineage>
</organism>
<dbReference type="EMBL" id="JOKZ01000409">
    <property type="protein sequence ID" value="KKO98555.1"/>
    <property type="molecule type" value="Genomic_DNA"/>
</dbReference>
<dbReference type="Gene3D" id="2.120.10.70">
    <property type="entry name" value="Fucose-specific lectin"/>
    <property type="match status" value="1"/>
</dbReference>
<proteinExistence type="inferred from homology"/>
<dbReference type="InterPro" id="IPR012475">
    <property type="entry name" value="Fungal_lectin"/>
</dbReference>
<comment type="similarity">
    <text evidence="1">Belongs to the fungal fucose-specific lectin family.</text>
</comment>
<dbReference type="SUPFAM" id="SSF89372">
    <property type="entry name" value="Fucose-specific lectin"/>
    <property type="match status" value="1"/>
</dbReference>
<accession>A0A0F9WZV1</accession>
<dbReference type="Proteomes" id="UP000034112">
    <property type="component" value="Unassembled WGS sequence"/>
</dbReference>
<dbReference type="OMA" id="VFNIRLY"/>
<evidence type="ECO:0000313" key="2">
    <source>
        <dbReference type="EMBL" id="KKO98555.1"/>
    </source>
</evidence>
<evidence type="ECO:0000313" key="3">
    <source>
        <dbReference type="Proteomes" id="UP000034112"/>
    </source>
</evidence>